<dbReference type="SUPFAM" id="SSF46767">
    <property type="entry name" value="Methylated DNA-protein cysteine methyltransferase, C-terminal domain"/>
    <property type="match status" value="1"/>
</dbReference>
<comment type="catalytic activity">
    <reaction evidence="8 9">
        <text>a 6-O-methyl-2'-deoxyguanosine in DNA + L-cysteinyl-[protein] = S-methyl-L-cysteinyl-[protein] + a 2'-deoxyguanosine in DNA</text>
        <dbReference type="Rhea" id="RHEA:24000"/>
        <dbReference type="Rhea" id="RHEA-COMP:10131"/>
        <dbReference type="Rhea" id="RHEA-COMP:10132"/>
        <dbReference type="Rhea" id="RHEA-COMP:11367"/>
        <dbReference type="Rhea" id="RHEA-COMP:11368"/>
        <dbReference type="ChEBI" id="CHEBI:29950"/>
        <dbReference type="ChEBI" id="CHEBI:82612"/>
        <dbReference type="ChEBI" id="CHEBI:85445"/>
        <dbReference type="ChEBI" id="CHEBI:85448"/>
        <dbReference type="EC" id="2.1.1.63"/>
    </reaction>
</comment>
<dbReference type="SUPFAM" id="SSF53155">
    <property type="entry name" value="Methylated DNA-protein cysteine methyltransferase domain"/>
    <property type="match status" value="1"/>
</dbReference>
<evidence type="ECO:0000256" key="4">
    <source>
        <dbReference type="ARBA" id="ARBA00022603"/>
    </source>
</evidence>
<dbReference type="GO" id="GO:0005737">
    <property type="term" value="C:cytoplasm"/>
    <property type="evidence" value="ECO:0007669"/>
    <property type="project" value="UniProtKB-SubCell"/>
</dbReference>
<dbReference type="Gene3D" id="3.30.160.70">
    <property type="entry name" value="Methylated DNA-protein cysteine methyltransferase domain"/>
    <property type="match status" value="1"/>
</dbReference>
<comment type="catalytic activity">
    <reaction evidence="1 9">
        <text>a 4-O-methyl-thymidine in DNA + L-cysteinyl-[protein] = a thymidine in DNA + S-methyl-L-cysteinyl-[protein]</text>
        <dbReference type="Rhea" id="RHEA:53428"/>
        <dbReference type="Rhea" id="RHEA-COMP:10131"/>
        <dbReference type="Rhea" id="RHEA-COMP:10132"/>
        <dbReference type="Rhea" id="RHEA-COMP:13555"/>
        <dbReference type="Rhea" id="RHEA-COMP:13556"/>
        <dbReference type="ChEBI" id="CHEBI:29950"/>
        <dbReference type="ChEBI" id="CHEBI:82612"/>
        <dbReference type="ChEBI" id="CHEBI:137386"/>
        <dbReference type="ChEBI" id="CHEBI:137387"/>
        <dbReference type="EC" id="2.1.1.63"/>
    </reaction>
</comment>
<proteinExistence type="inferred from homology"/>
<dbReference type="PANTHER" id="PTHR10815">
    <property type="entry name" value="METHYLATED-DNA--PROTEIN-CYSTEINE METHYLTRANSFERASE"/>
    <property type="match status" value="1"/>
</dbReference>
<keyword evidence="4 9" id="KW-0489">Methyltransferase</keyword>
<dbReference type="PROSITE" id="PS00374">
    <property type="entry name" value="MGMT"/>
    <property type="match status" value="1"/>
</dbReference>
<evidence type="ECO:0000313" key="13">
    <source>
        <dbReference type="Proteomes" id="UP000202440"/>
    </source>
</evidence>
<keyword evidence="3 9" id="KW-0963">Cytoplasm</keyword>
<dbReference type="InterPro" id="IPR036217">
    <property type="entry name" value="MethylDNA_cys_MeTrfase_DNAb"/>
</dbReference>
<reference evidence="12 13" key="1">
    <citation type="submission" date="2017-07" db="EMBL/GenBank/DDBJ databases">
        <title>Annotated genome sequence of Bacterioplanes sanyensis isolated from Red Sea.</title>
        <authorList>
            <person name="Rehman Z.U."/>
        </authorList>
    </citation>
    <scope>NUCLEOTIDE SEQUENCE [LARGE SCALE GENOMIC DNA]</scope>
    <source>
        <strain evidence="12 13">NV9</strain>
    </source>
</reference>
<dbReference type="GO" id="GO:0006307">
    <property type="term" value="P:DNA alkylation repair"/>
    <property type="evidence" value="ECO:0007669"/>
    <property type="project" value="UniProtKB-UniRule"/>
</dbReference>
<dbReference type="InterPro" id="IPR014048">
    <property type="entry name" value="MethylDNA_cys_MeTrfase_DNA-bd"/>
</dbReference>
<dbReference type="InterPro" id="IPR008332">
    <property type="entry name" value="MethylG_MeTrfase_N"/>
</dbReference>
<dbReference type="NCBIfam" id="TIGR00589">
    <property type="entry name" value="ogt"/>
    <property type="match status" value="1"/>
</dbReference>
<gene>
    <name evidence="12" type="ORF">CHH28_02940</name>
</gene>
<dbReference type="KEGG" id="bsan:CHH28_02940"/>
<dbReference type="CDD" id="cd06445">
    <property type="entry name" value="ATase"/>
    <property type="match status" value="1"/>
</dbReference>
<name>A0A222FG22_9GAMM</name>
<comment type="function">
    <text evidence="9">Involved in the cellular defense against the biological effects of O6-methylguanine (O6-MeG) and O4-methylthymine (O4-MeT) in DNA. Repairs the methylated nucleobase in DNA by stoichiometrically transferring the methyl group to a cysteine residue in the enzyme. This is a suicide reaction: the enzyme is irreversibly inactivated.</text>
</comment>
<feature type="domain" description="Methylguanine DNA methyltransferase ribonuclease-like" evidence="11">
    <location>
        <begin position="2"/>
        <end position="71"/>
    </location>
</feature>
<keyword evidence="7 9" id="KW-0234">DNA repair</keyword>
<evidence type="ECO:0000256" key="7">
    <source>
        <dbReference type="ARBA" id="ARBA00023204"/>
    </source>
</evidence>
<evidence type="ECO:0000256" key="2">
    <source>
        <dbReference type="ARBA" id="ARBA00008711"/>
    </source>
</evidence>
<evidence type="ECO:0000256" key="1">
    <source>
        <dbReference type="ARBA" id="ARBA00001286"/>
    </source>
</evidence>
<dbReference type="Pfam" id="PF02870">
    <property type="entry name" value="Methyltransf_1N"/>
    <property type="match status" value="1"/>
</dbReference>
<organism evidence="12 13">
    <name type="scientific">Bacterioplanes sanyensis</name>
    <dbReference type="NCBI Taxonomy" id="1249553"/>
    <lineage>
        <taxon>Bacteria</taxon>
        <taxon>Pseudomonadati</taxon>
        <taxon>Pseudomonadota</taxon>
        <taxon>Gammaproteobacteria</taxon>
        <taxon>Oceanospirillales</taxon>
        <taxon>Oceanospirillaceae</taxon>
        <taxon>Bacterioplanes</taxon>
    </lineage>
</organism>
<evidence type="ECO:0000259" key="11">
    <source>
        <dbReference type="Pfam" id="PF02870"/>
    </source>
</evidence>
<comment type="subcellular location">
    <subcellularLocation>
        <location evidence="9">Cytoplasm</location>
    </subcellularLocation>
</comment>
<evidence type="ECO:0000256" key="6">
    <source>
        <dbReference type="ARBA" id="ARBA00022763"/>
    </source>
</evidence>
<protein>
    <recommendedName>
        <fullName evidence="9">Methylated-DNA--protein-cysteine methyltransferase</fullName>
        <ecNumber evidence="9">2.1.1.63</ecNumber>
    </recommendedName>
    <alternativeName>
        <fullName evidence="9">6-O-methylguanine-DNA methyltransferase</fullName>
        <shortName evidence="9">MGMT</shortName>
    </alternativeName>
    <alternativeName>
        <fullName evidence="9">O-6-methylguanine-DNA-alkyltransferase</fullName>
    </alternativeName>
</protein>
<feature type="active site" description="Nucleophile; methyl group acceptor" evidence="9">
    <location>
        <position position="127"/>
    </location>
</feature>
<dbReference type="InterPro" id="IPR036631">
    <property type="entry name" value="MGMT_N_sf"/>
</dbReference>
<dbReference type="EMBL" id="CP022530">
    <property type="protein sequence ID" value="ASP37689.1"/>
    <property type="molecule type" value="Genomic_DNA"/>
</dbReference>
<dbReference type="PANTHER" id="PTHR10815:SF5">
    <property type="entry name" value="METHYLATED-DNA--PROTEIN-CYSTEINE METHYLTRANSFERASE"/>
    <property type="match status" value="1"/>
</dbReference>
<dbReference type="HAMAP" id="MF_00772">
    <property type="entry name" value="OGT"/>
    <property type="match status" value="1"/>
</dbReference>
<keyword evidence="5 9" id="KW-0808">Transferase</keyword>
<feature type="domain" description="Methylated-DNA-[protein]-cysteine S-methyltransferase DNA binding" evidence="10">
    <location>
        <begin position="76"/>
        <end position="155"/>
    </location>
</feature>
<dbReference type="InterPro" id="IPR001497">
    <property type="entry name" value="MethylDNA_cys_MeTrfase_AS"/>
</dbReference>
<accession>A0A222FG22</accession>
<keyword evidence="6 9" id="KW-0227">DNA damage</keyword>
<comment type="similarity">
    <text evidence="2 9">Belongs to the MGMT family.</text>
</comment>
<evidence type="ECO:0000256" key="3">
    <source>
        <dbReference type="ARBA" id="ARBA00022490"/>
    </source>
</evidence>
<dbReference type="Gene3D" id="1.10.10.10">
    <property type="entry name" value="Winged helix-like DNA-binding domain superfamily/Winged helix DNA-binding domain"/>
    <property type="match status" value="1"/>
</dbReference>
<comment type="miscellaneous">
    <text evidence="9">This enzyme catalyzes only one turnover and therefore is not strictly catalytic. According to one definition, an enzyme is a biocatalyst that acts repeatedly and over many reaction cycles.</text>
</comment>
<dbReference type="EC" id="2.1.1.63" evidence="9"/>
<evidence type="ECO:0000313" key="12">
    <source>
        <dbReference type="EMBL" id="ASP37689.1"/>
    </source>
</evidence>
<dbReference type="GO" id="GO:0003908">
    <property type="term" value="F:methylated-DNA-[protein]-cysteine S-methyltransferase activity"/>
    <property type="evidence" value="ECO:0007669"/>
    <property type="project" value="UniProtKB-UniRule"/>
</dbReference>
<dbReference type="InterPro" id="IPR036388">
    <property type="entry name" value="WH-like_DNA-bd_sf"/>
</dbReference>
<sequence>MMRYRHWASPLGQITLQADDQGITGIWFEQHTSKPAELGEYCSGDALLSTACQQLQQYFTGERQQFDVPLSFHGTEFQRKVWSALCRIPFAQTCSYQQLAQHIGKPNASRAVGAANGKNPISIIVPCHRVIGANGRLTGYAGGIARKQHLLTLEQGDLFSRSTGKMLTPITTRAVLYRNSKIN</sequence>
<dbReference type="GO" id="GO:0032259">
    <property type="term" value="P:methylation"/>
    <property type="evidence" value="ECO:0007669"/>
    <property type="project" value="UniProtKB-KW"/>
</dbReference>
<evidence type="ECO:0000259" key="10">
    <source>
        <dbReference type="Pfam" id="PF01035"/>
    </source>
</evidence>
<evidence type="ECO:0000256" key="5">
    <source>
        <dbReference type="ARBA" id="ARBA00022679"/>
    </source>
</evidence>
<dbReference type="FunFam" id="1.10.10.10:FF:000214">
    <property type="entry name" value="Methylated-DNA--protein-cysteine methyltransferase"/>
    <property type="match status" value="1"/>
</dbReference>
<dbReference type="Pfam" id="PF01035">
    <property type="entry name" value="DNA_binding_1"/>
    <property type="match status" value="1"/>
</dbReference>
<dbReference type="RefSeq" id="WP_094058899.1">
    <property type="nucleotide sequence ID" value="NZ_CP022530.1"/>
</dbReference>
<evidence type="ECO:0000256" key="8">
    <source>
        <dbReference type="ARBA" id="ARBA00049348"/>
    </source>
</evidence>
<dbReference type="Proteomes" id="UP000202440">
    <property type="component" value="Chromosome"/>
</dbReference>
<dbReference type="AlphaFoldDB" id="A0A222FG22"/>
<keyword evidence="13" id="KW-1185">Reference proteome</keyword>
<evidence type="ECO:0000256" key="9">
    <source>
        <dbReference type="HAMAP-Rule" id="MF_00772"/>
    </source>
</evidence>
<dbReference type="InterPro" id="IPR023546">
    <property type="entry name" value="MGMT"/>
</dbReference>
<dbReference type="OrthoDB" id="9811249at2"/>